<dbReference type="CDD" id="cd00761">
    <property type="entry name" value="Glyco_tranf_GTA_type"/>
    <property type="match status" value="1"/>
</dbReference>
<evidence type="ECO:0000313" key="2">
    <source>
        <dbReference type="EMBL" id="GMA25114.1"/>
    </source>
</evidence>
<sequence>MSTGVHRAMRAPRRLTRAVRARIARRQTERQAWQRKVSVIVPVYNVERYLDECLSSIRTQSFRYLEIVVVDDGSTDDSRAVAARHARADRRIKVIRQANGGLGAARNTGIEHSTGAFLVFVDSDDRLPRDAIRHLSQALEKHEADIAVGYPQRFNATRSWIPQWVGEAHAELVAVDRVDEHLPLLRNNYTWGKIYSRTFWDAGGYRFREGVAYEDQPVVTEMMLRARRVVSLDVCVYDYRARDDNSSISQQTHTLKDLRDRIAAWTLTAEKLEELSVDDVVVRAWLLTVYATHVHWYLNSPSVADPEYWSLLRETLLELDSRGGLAVEGDVPPARRLALELLRRDEQDELLNARSAGLYEAKADSYDLRGSTAVWRTRYPEGHPFHLPAEARSWPVDRLLVRHQVRQLRHLADTDELEVAGFAYLQGVDYRQNGQVVHLVVTGPDGSETRIVACESDDPDLVPSSGSWDAAAPAVGFRAAVPLSDVAGLVTGPKGAVSLDLELQTDGGSLRRVRVTEVNRWGSPDQLGPMLSAGGAKIAIAPRATAADPLVLSVSRPAQRASNVLRVERRLEFDVTSTQGRTPVAVVARREHGNETVDAVLAPNDDGTLHVVLEFPTPEGAQVVRQAPGSSGP</sequence>
<accession>A0ABQ6I5N8</accession>
<dbReference type="InterPro" id="IPR029044">
    <property type="entry name" value="Nucleotide-diphossugar_trans"/>
</dbReference>
<dbReference type="InterPro" id="IPR001173">
    <property type="entry name" value="Glyco_trans_2-like"/>
</dbReference>
<reference evidence="3" key="1">
    <citation type="journal article" date="2019" name="Int. J. Syst. Evol. Microbiol.">
        <title>The Global Catalogue of Microorganisms (GCM) 10K type strain sequencing project: providing services to taxonomists for standard genome sequencing and annotation.</title>
        <authorList>
            <consortium name="The Broad Institute Genomics Platform"/>
            <consortium name="The Broad Institute Genome Sequencing Center for Infectious Disease"/>
            <person name="Wu L."/>
            <person name="Ma J."/>
        </authorList>
    </citation>
    <scope>NUCLEOTIDE SEQUENCE [LARGE SCALE GENOMIC DNA]</scope>
    <source>
        <strain evidence="3">NBRC 106348</strain>
    </source>
</reference>
<evidence type="ECO:0000313" key="3">
    <source>
        <dbReference type="Proteomes" id="UP001157091"/>
    </source>
</evidence>
<dbReference type="Pfam" id="PF00535">
    <property type="entry name" value="Glycos_transf_2"/>
    <property type="match status" value="1"/>
</dbReference>
<organism evidence="2 3">
    <name type="scientific">Luteimicrobium album</name>
    <dbReference type="NCBI Taxonomy" id="1054550"/>
    <lineage>
        <taxon>Bacteria</taxon>
        <taxon>Bacillati</taxon>
        <taxon>Actinomycetota</taxon>
        <taxon>Actinomycetes</taxon>
        <taxon>Micrococcales</taxon>
        <taxon>Luteimicrobium</taxon>
    </lineage>
</organism>
<dbReference type="Proteomes" id="UP001157091">
    <property type="component" value="Unassembled WGS sequence"/>
</dbReference>
<dbReference type="SUPFAM" id="SSF53448">
    <property type="entry name" value="Nucleotide-diphospho-sugar transferases"/>
    <property type="match status" value="1"/>
</dbReference>
<keyword evidence="3" id="KW-1185">Reference proteome</keyword>
<comment type="caution">
    <text evidence="2">The sequence shown here is derived from an EMBL/GenBank/DDBJ whole genome shotgun (WGS) entry which is preliminary data.</text>
</comment>
<proteinExistence type="predicted"/>
<dbReference type="EMBL" id="BSUK01000001">
    <property type="protein sequence ID" value="GMA25114.1"/>
    <property type="molecule type" value="Genomic_DNA"/>
</dbReference>
<evidence type="ECO:0000259" key="1">
    <source>
        <dbReference type="Pfam" id="PF00535"/>
    </source>
</evidence>
<gene>
    <name evidence="2" type="ORF">GCM10025864_28730</name>
</gene>
<dbReference type="PANTHER" id="PTHR22916:SF3">
    <property type="entry name" value="UDP-GLCNAC:BETAGAL BETA-1,3-N-ACETYLGLUCOSAMINYLTRANSFERASE-LIKE PROTEIN 1"/>
    <property type="match status" value="1"/>
</dbReference>
<protein>
    <recommendedName>
        <fullName evidence="1">Glycosyltransferase 2-like domain-containing protein</fullName>
    </recommendedName>
</protein>
<name>A0ABQ6I5N8_9MICO</name>
<dbReference type="PANTHER" id="PTHR22916">
    <property type="entry name" value="GLYCOSYLTRANSFERASE"/>
    <property type="match status" value="1"/>
</dbReference>
<feature type="domain" description="Glycosyltransferase 2-like" evidence="1">
    <location>
        <begin position="38"/>
        <end position="157"/>
    </location>
</feature>
<dbReference type="Gene3D" id="3.90.550.10">
    <property type="entry name" value="Spore Coat Polysaccharide Biosynthesis Protein SpsA, Chain A"/>
    <property type="match status" value="1"/>
</dbReference>